<dbReference type="SUPFAM" id="SSF52402">
    <property type="entry name" value="Adenine nucleotide alpha hydrolases-like"/>
    <property type="match status" value="1"/>
</dbReference>
<feature type="binding site" evidence="9">
    <location>
        <position position="89"/>
    </location>
    <ligand>
        <name>L-glutamine</name>
        <dbReference type="ChEBI" id="CHEBI:58359"/>
    </ligand>
</feature>
<dbReference type="CDD" id="cd01991">
    <property type="entry name" value="Asn_synthase_B_C"/>
    <property type="match status" value="1"/>
</dbReference>
<dbReference type="EC" id="6.3.5.4" evidence="3"/>
<proteinExistence type="inferred from homology"/>
<evidence type="ECO:0000313" key="13">
    <source>
        <dbReference type="Proteomes" id="UP000199227"/>
    </source>
</evidence>
<dbReference type="EMBL" id="FOXB01000002">
    <property type="protein sequence ID" value="SFO91640.1"/>
    <property type="molecule type" value="Genomic_DNA"/>
</dbReference>
<dbReference type="OrthoDB" id="9763290at2"/>
<feature type="binding site" evidence="9">
    <location>
        <begin position="350"/>
        <end position="351"/>
    </location>
    <ligand>
        <name>ATP</name>
        <dbReference type="ChEBI" id="CHEBI:30616"/>
    </ligand>
</feature>
<feature type="site" description="Important for beta-aspartyl-AMP intermediate formation" evidence="10">
    <location>
        <position position="352"/>
    </location>
</feature>
<dbReference type="InterPro" id="IPR001962">
    <property type="entry name" value="Asn_synthase"/>
</dbReference>
<dbReference type="Gene3D" id="3.40.50.620">
    <property type="entry name" value="HUPs"/>
    <property type="match status" value="1"/>
</dbReference>
<dbReference type="Proteomes" id="UP000199227">
    <property type="component" value="Unassembled WGS sequence"/>
</dbReference>
<dbReference type="InterPro" id="IPR017932">
    <property type="entry name" value="GATase_2_dom"/>
</dbReference>
<dbReference type="SUPFAM" id="SSF56235">
    <property type="entry name" value="N-terminal nucleophile aminohydrolases (Ntn hydrolases)"/>
    <property type="match status" value="1"/>
</dbReference>
<dbReference type="PIRSF" id="PIRSF001589">
    <property type="entry name" value="Asn_synthetase_glu-h"/>
    <property type="match status" value="1"/>
</dbReference>
<feature type="binding site" evidence="9">
    <location>
        <position position="249"/>
    </location>
    <ligand>
        <name>ATP</name>
        <dbReference type="ChEBI" id="CHEBI:30616"/>
    </ligand>
</feature>
<dbReference type="GO" id="GO:0006529">
    <property type="term" value="P:asparagine biosynthetic process"/>
    <property type="evidence" value="ECO:0007669"/>
    <property type="project" value="UniProtKB-KW"/>
</dbReference>
<evidence type="ECO:0000256" key="2">
    <source>
        <dbReference type="ARBA" id="ARBA00005752"/>
    </source>
</evidence>
<evidence type="ECO:0000259" key="11">
    <source>
        <dbReference type="PROSITE" id="PS51278"/>
    </source>
</evidence>
<organism evidence="12 13">
    <name type="scientific">Hydrogenimonas thermophila</name>
    <dbReference type="NCBI Taxonomy" id="223786"/>
    <lineage>
        <taxon>Bacteria</taxon>
        <taxon>Pseudomonadati</taxon>
        <taxon>Campylobacterota</taxon>
        <taxon>Epsilonproteobacteria</taxon>
        <taxon>Campylobacterales</taxon>
        <taxon>Hydrogenimonadaceae</taxon>
        <taxon>Hydrogenimonas</taxon>
    </lineage>
</organism>
<evidence type="ECO:0000256" key="8">
    <source>
        <dbReference type="PIRSR" id="PIRSR001589-1"/>
    </source>
</evidence>
<dbReference type="InterPro" id="IPR014729">
    <property type="entry name" value="Rossmann-like_a/b/a_fold"/>
</dbReference>
<comment type="pathway">
    <text evidence="1">Amino-acid biosynthesis; L-asparagine biosynthesis; L-asparagine from L-aspartate (L-Gln route): step 1/1.</text>
</comment>
<accession>A0A1I5L2R9</accession>
<evidence type="ECO:0000256" key="3">
    <source>
        <dbReference type="ARBA" id="ARBA00012737"/>
    </source>
</evidence>
<dbReference type="PANTHER" id="PTHR43284">
    <property type="entry name" value="ASPARAGINE SYNTHETASE (GLUTAMINE-HYDROLYZING)"/>
    <property type="match status" value="1"/>
</dbReference>
<evidence type="ECO:0000256" key="1">
    <source>
        <dbReference type="ARBA" id="ARBA00005187"/>
    </source>
</evidence>
<feature type="active site" description="For GATase activity" evidence="8">
    <location>
        <position position="2"/>
    </location>
</feature>
<gene>
    <name evidence="12" type="ORF">SAMN05216234_10214</name>
</gene>
<dbReference type="Pfam" id="PF13537">
    <property type="entry name" value="GATase_7"/>
    <property type="match status" value="1"/>
</dbReference>
<dbReference type="GO" id="GO:0005524">
    <property type="term" value="F:ATP binding"/>
    <property type="evidence" value="ECO:0007669"/>
    <property type="project" value="UniProtKB-KW"/>
</dbReference>
<dbReference type="PANTHER" id="PTHR43284:SF1">
    <property type="entry name" value="ASPARAGINE SYNTHETASE"/>
    <property type="match status" value="1"/>
</dbReference>
<feature type="domain" description="Glutamine amidotransferase type-2" evidence="11">
    <location>
        <begin position="2"/>
        <end position="202"/>
    </location>
</feature>
<evidence type="ECO:0000256" key="5">
    <source>
        <dbReference type="ARBA" id="ARBA00022840"/>
    </source>
</evidence>
<dbReference type="GO" id="GO:0004066">
    <property type="term" value="F:asparagine synthase (glutamine-hydrolyzing) activity"/>
    <property type="evidence" value="ECO:0007669"/>
    <property type="project" value="UniProtKB-EC"/>
</dbReference>
<dbReference type="InterPro" id="IPR029055">
    <property type="entry name" value="Ntn_hydrolases_N"/>
</dbReference>
<dbReference type="InterPro" id="IPR051786">
    <property type="entry name" value="ASN_synthetase/amidase"/>
</dbReference>
<dbReference type="CDD" id="cd00712">
    <property type="entry name" value="AsnB"/>
    <property type="match status" value="1"/>
</dbReference>
<evidence type="ECO:0000313" key="12">
    <source>
        <dbReference type="EMBL" id="SFO91640.1"/>
    </source>
</evidence>
<dbReference type="GO" id="GO:0005829">
    <property type="term" value="C:cytosol"/>
    <property type="evidence" value="ECO:0007669"/>
    <property type="project" value="TreeGrafter"/>
</dbReference>
<evidence type="ECO:0000256" key="10">
    <source>
        <dbReference type="PIRSR" id="PIRSR001589-3"/>
    </source>
</evidence>
<comment type="catalytic activity">
    <reaction evidence="7">
        <text>L-aspartate + L-glutamine + ATP + H2O = L-asparagine + L-glutamate + AMP + diphosphate + H(+)</text>
        <dbReference type="Rhea" id="RHEA:12228"/>
        <dbReference type="ChEBI" id="CHEBI:15377"/>
        <dbReference type="ChEBI" id="CHEBI:15378"/>
        <dbReference type="ChEBI" id="CHEBI:29985"/>
        <dbReference type="ChEBI" id="CHEBI:29991"/>
        <dbReference type="ChEBI" id="CHEBI:30616"/>
        <dbReference type="ChEBI" id="CHEBI:33019"/>
        <dbReference type="ChEBI" id="CHEBI:58048"/>
        <dbReference type="ChEBI" id="CHEBI:58359"/>
        <dbReference type="ChEBI" id="CHEBI:456215"/>
        <dbReference type="EC" id="6.3.5.4"/>
    </reaction>
</comment>
<dbReference type="InterPro" id="IPR006426">
    <property type="entry name" value="Asn_synth_AEB"/>
</dbReference>
<evidence type="ECO:0000256" key="4">
    <source>
        <dbReference type="ARBA" id="ARBA00022741"/>
    </source>
</evidence>
<keyword evidence="8" id="KW-0061">Asparagine biosynthesis</keyword>
<dbReference type="STRING" id="223786.SAMN05216234_10214"/>
<reference evidence="12 13" key="1">
    <citation type="submission" date="2016-10" db="EMBL/GenBank/DDBJ databases">
        <authorList>
            <person name="de Groot N.N."/>
        </authorList>
    </citation>
    <scope>NUCLEOTIDE SEQUENCE [LARGE SCALE GENOMIC DNA]</scope>
    <source>
        <strain evidence="12 13">EP1-55-1</strain>
    </source>
</reference>
<keyword evidence="6 8" id="KW-0315">Glutamine amidotransferase</keyword>
<sequence>MCGIVGTNFFLKYFNKAVNKLFSRGPDNQDILIYKNNCFGHTRLSIIDLDAEANQPMEFDEIIIVFNGEIYNYKELIKEHNLKVVTKSDTEVLIRLYQKYDVDFLKLINGMFSFCIYDKKKRRFFCARDRFGKKPFYYYYKNGKFIFGSEIKAILSCLDKTPSMNNEAFYEYLSFMTPIHQNTFYKDIKKLQAGHYLILDNNLKIKKYYDIDKIETKYFDKNKSLSDIEDLLISSLKYRLVSDVKVASLLSGGVDSSFISALYAKIVGKIDTFSIGYDEYLHYSELDYAKIVAKHINSNHNEIVISKRDFLETIDKILEATDEPFGDSATIPTYILSQAIHKNGIKVALSGEGADENFLGYDNYFKMFSYYASTPKESEFNLTKDWEYNYRRLNNLPIYQTSGETFTEKQKKLLLKNYSEKFFIKEFLTNYTPVKWVSYIDFKIWIAEVLMTKIDRASMANSLEIRAPFLDFRLVEYMFQIDDELKKGDTNKSLLKQIAIKYLPQKIVYRQKKGFSSPFIEWLYDEYDKEILDTILIVNKEINIFNEEFVKFLFNEAKEKRFKQHIWQLFLFAKWFNKVYL</sequence>
<evidence type="ECO:0000256" key="9">
    <source>
        <dbReference type="PIRSR" id="PIRSR001589-2"/>
    </source>
</evidence>
<name>A0A1I5L2R9_9BACT</name>
<dbReference type="InterPro" id="IPR033738">
    <property type="entry name" value="AsnB_N"/>
</dbReference>
<evidence type="ECO:0000256" key="6">
    <source>
        <dbReference type="ARBA" id="ARBA00022962"/>
    </source>
</evidence>
<dbReference type="NCBIfam" id="TIGR01536">
    <property type="entry name" value="asn_synth_AEB"/>
    <property type="match status" value="1"/>
</dbReference>
<keyword evidence="8" id="KW-0028">Amino-acid biosynthesis</keyword>
<dbReference type="Gene3D" id="3.60.20.10">
    <property type="entry name" value="Glutamine Phosphoribosylpyrophosphate, subunit 1, domain 1"/>
    <property type="match status" value="1"/>
</dbReference>
<keyword evidence="4 9" id="KW-0547">Nucleotide-binding</keyword>
<dbReference type="AlphaFoldDB" id="A0A1I5L2R9"/>
<comment type="similarity">
    <text evidence="2">Belongs to the asparagine synthetase family.</text>
</comment>
<protein>
    <recommendedName>
        <fullName evidence="3">asparagine synthase (glutamine-hydrolyzing)</fullName>
        <ecNumber evidence="3">6.3.5.4</ecNumber>
    </recommendedName>
</protein>
<keyword evidence="13" id="KW-1185">Reference proteome</keyword>
<dbReference type="RefSeq" id="WP_092909995.1">
    <property type="nucleotide sequence ID" value="NZ_FOXB01000002.1"/>
</dbReference>
<dbReference type="Pfam" id="PF00733">
    <property type="entry name" value="Asn_synthase"/>
    <property type="match status" value="1"/>
</dbReference>
<feature type="binding site" evidence="9">
    <location>
        <position position="275"/>
    </location>
    <ligand>
        <name>ATP</name>
        <dbReference type="ChEBI" id="CHEBI:30616"/>
    </ligand>
</feature>
<dbReference type="PROSITE" id="PS51278">
    <property type="entry name" value="GATASE_TYPE_2"/>
    <property type="match status" value="1"/>
</dbReference>
<evidence type="ECO:0000256" key="7">
    <source>
        <dbReference type="ARBA" id="ARBA00048741"/>
    </source>
</evidence>
<keyword evidence="5 9" id="KW-0067">ATP-binding</keyword>